<keyword evidence="3" id="KW-0540">Nuclease</keyword>
<feature type="domain" description="Endonuclease/exonuclease/phosphatase" evidence="2">
    <location>
        <begin position="99"/>
        <end position="306"/>
    </location>
</feature>
<gene>
    <name evidence="3" type="ORF">IDF66_01150</name>
</gene>
<protein>
    <submittedName>
        <fullName evidence="3">Endonuclease/exonuclease/phosphatase family protein</fullName>
    </submittedName>
</protein>
<keyword evidence="4" id="KW-1185">Reference proteome</keyword>
<comment type="caution">
    <text evidence="3">The sequence shown here is derived from an EMBL/GenBank/DDBJ whole genome shotgun (WGS) entry which is preliminary data.</text>
</comment>
<accession>A0ABR7W8X8</accession>
<keyword evidence="1" id="KW-0812">Transmembrane</keyword>
<keyword evidence="1" id="KW-0472">Membrane</keyword>
<proteinExistence type="predicted"/>
<dbReference type="EMBL" id="JACWMS010000001">
    <property type="protein sequence ID" value="MBD1318179.1"/>
    <property type="molecule type" value="Genomic_DNA"/>
</dbReference>
<sequence>MIGRLIRFVLILAGWVLLAAAAVAVWLHHSPSHGELTLYLTSAVPFALVAAVAALVIFAATRRWVLLTLAIVVSAALCYTQVPLARAQDAPDGHPVTVVTANMLFGGADVDALAREVAAVDADFVSVQEVTTDALARLRASPIGRRLPFTFALPGPTAVGTAMFSRTPLSGQHEIEGTALNNLTGMADLPGAASTRVLAVHAGAPLPGRTNIWHSDLDLLGAYLRALPPGRMIAAGDFNATWDHAGYRTLLRGGVVDATDQAGAGFRPTYPTDRFGGRPVIAIDHVISRGFVATSLRTFDLPGSDHRGVVVTLVPT</sequence>
<keyword evidence="1" id="KW-1133">Transmembrane helix</keyword>
<dbReference type="GO" id="GO:0004519">
    <property type="term" value="F:endonuclease activity"/>
    <property type="evidence" value="ECO:0007669"/>
    <property type="project" value="UniProtKB-KW"/>
</dbReference>
<evidence type="ECO:0000259" key="2">
    <source>
        <dbReference type="Pfam" id="PF03372"/>
    </source>
</evidence>
<reference evidence="3 4" key="1">
    <citation type="submission" date="2020-09" db="EMBL/GenBank/DDBJ databases">
        <title>Novel species in genus Gordonia.</title>
        <authorList>
            <person name="Zhang G."/>
        </authorList>
    </citation>
    <scope>NUCLEOTIDE SEQUENCE [LARGE SCALE GENOMIC DNA]</scope>
    <source>
        <strain evidence="3 4">ON-33</strain>
    </source>
</reference>
<keyword evidence="3" id="KW-0255">Endonuclease</keyword>
<dbReference type="InterPro" id="IPR005135">
    <property type="entry name" value="Endo/exonuclease/phosphatase"/>
</dbReference>
<dbReference type="Proteomes" id="UP000602395">
    <property type="component" value="Unassembled WGS sequence"/>
</dbReference>
<feature type="transmembrane region" description="Helical" evidence="1">
    <location>
        <begin position="64"/>
        <end position="82"/>
    </location>
</feature>
<evidence type="ECO:0000313" key="4">
    <source>
        <dbReference type="Proteomes" id="UP000602395"/>
    </source>
</evidence>
<name>A0ABR7W8X8_9ACTN</name>
<keyword evidence="3" id="KW-0378">Hydrolase</keyword>
<feature type="transmembrane region" description="Helical" evidence="1">
    <location>
        <begin position="38"/>
        <end position="57"/>
    </location>
</feature>
<dbReference type="InterPro" id="IPR036691">
    <property type="entry name" value="Endo/exonu/phosph_ase_sf"/>
</dbReference>
<dbReference type="Pfam" id="PF03372">
    <property type="entry name" value="Exo_endo_phos"/>
    <property type="match status" value="1"/>
</dbReference>
<dbReference type="SUPFAM" id="SSF56219">
    <property type="entry name" value="DNase I-like"/>
    <property type="match status" value="1"/>
</dbReference>
<organism evidence="3 4">
    <name type="scientific">Gordonia hankookensis</name>
    <dbReference type="NCBI Taxonomy" id="589403"/>
    <lineage>
        <taxon>Bacteria</taxon>
        <taxon>Bacillati</taxon>
        <taxon>Actinomycetota</taxon>
        <taxon>Actinomycetes</taxon>
        <taxon>Mycobacteriales</taxon>
        <taxon>Gordoniaceae</taxon>
        <taxon>Gordonia</taxon>
    </lineage>
</organism>
<evidence type="ECO:0000256" key="1">
    <source>
        <dbReference type="SAM" id="Phobius"/>
    </source>
</evidence>
<evidence type="ECO:0000313" key="3">
    <source>
        <dbReference type="EMBL" id="MBD1318179.1"/>
    </source>
</evidence>
<dbReference type="Gene3D" id="3.60.10.10">
    <property type="entry name" value="Endonuclease/exonuclease/phosphatase"/>
    <property type="match status" value="1"/>
</dbReference>